<protein>
    <submittedName>
        <fullName evidence="1">Uncharacterized protein</fullName>
    </submittedName>
</protein>
<sequence>MDTRLAAGILCRSASTHQVSFEYFTHILGISLYFTEGILKVIEGKMRKFLWQGPSGRGTAKVAWEQICKPKDEGGLGIRSTLASNQALMLKHLWRILQNDGTSIWLIGFSITAFETAPFGHLMVQQVPGAGRKCSN</sequence>
<reference evidence="1" key="2">
    <citation type="journal article" date="2024" name="Plant">
        <title>Genomic evolution and insights into agronomic trait innovations of Sesamum species.</title>
        <authorList>
            <person name="Miao H."/>
            <person name="Wang L."/>
            <person name="Qu L."/>
            <person name="Liu H."/>
            <person name="Sun Y."/>
            <person name="Le M."/>
            <person name="Wang Q."/>
            <person name="Wei S."/>
            <person name="Zheng Y."/>
            <person name="Lin W."/>
            <person name="Duan Y."/>
            <person name="Cao H."/>
            <person name="Xiong S."/>
            <person name="Wang X."/>
            <person name="Wei L."/>
            <person name="Li C."/>
            <person name="Ma Q."/>
            <person name="Ju M."/>
            <person name="Zhao R."/>
            <person name="Li G."/>
            <person name="Mu C."/>
            <person name="Tian Q."/>
            <person name="Mei H."/>
            <person name="Zhang T."/>
            <person name="Gao T."/>
            <person name="Zhang H."/>
        </authorList>
    </citation>
    <scope>NUCLEOTIDE SEQUENCE</scope>
    <source>
        <strain evidence="1">G02</strain>
    </source>
</reference>
<organism evidence="1">
    <name type="scientific">Sesamum radiatum</name>
    <name type="common">Black benniseed</name>
    <dbReference type="NCBI Taxonomy" id="300843"/>
    <lineage>
        <taxon>Eukaryota</taxon>
        <taxon>Viridiplantae</taxon>
        <taxon>Streptophyta</taxon>
        <taxon>Embryophyta</taxon>
        <taxon>Tracheophyta</taxon>
        <taxon>Spermatophyta</taxon>
        <taxon>Magnoliopsida</taxon>
        <taxon>eudicotyledons</taxon>
        <taxon>Gunneridae</taxon>
        <taxon>Pentapetalae</taxon>
        <taxon>asterids</taxon>
        <taxon>lamiids</taxon>
        <taxon>Lamiales</taxon>
        <taxon>Pedaliaceae</taxon>
        <taxon>Sesamum</taxon>
    </lineage>
</organism>
<reference evidence="1" key="1">
    <citation type="submission" date="2020-06" db="EMBL/GenBank/DDBJ databases">
        <authorList>
            <person name="Li T."/>
            <person name="Hu X."/>
            <person name="Zhang T."/>
            <person name="Song X."/>
            <person name="Zhang H."/>
            <person name="Dai N."/>
            <person name="Sheng W."/>
            <person name="Hou X."/>
            <person name="Wei L."/>
        </authorList>
    </citation>
    <scope>NUCLEOTIDE SEQUENCE</scope>
    <source>
        <strain evidence="1">G02</strain>
        <tissue evidence="1">Leaf</tissue>
    </source>
</reference>
<evidence type="ECO:0000313" key="1">
    <source>
        <dbReference type="EMBL" id="KAL0292884.1"/>
    </source>
</evidence>
<dbReference type="EMBL" id="JACGWJ010000375">
    <property type="protein sequence ID" value="KAL0292884.1"/>
    <property type="molecule type" value="Genomic_DNA"/>
</dbReference>
<proteinExistence type="predicted"/>
<name>A0AAW2JEJ2_SESRA</name>
<dbReference type="PANTHER" id="PTHR33116">
    <property type="entry name" value="REVERSE TRANSCRIPTASE ZINC-BINDING DOMAIN-CONTAINING PROTEIN-RELATED-RELATED"/>
    <property type="match status" value="1"/>
</dbReference>
<dbReference type="PANTHER" id="PTHR33116:SF78">
    <property type="entry name" value="OS12G0587133 PROTEIN"/>
    <property type="match status" value="1"/>
</dbReference>
<comment type="caution">
    <text evidence="1">The sequence shown here is derived from an EMBL/GenBank/DDBJ whole genome shotgun (WGS) entry which is preliminary data.</text>
</comment>
<dbReference type="AlphaFoldDB" id="A0AAW2JEJ2"/>
<accession>A0AAW2JEJ2</accession>
<gene>
    <name evidence="1" type="ORF">Sradi_6968100</name>
</gene>